<reference evidence="2 3" key="1">
    <citation type="submission" date="2018-01" db="EMBL/GenBank/DDBJ databases">
        <title>Draft genome sequences of six Vibrio diazotrophicus strains isolated from deep-sea sediments of the Baltic Sea.</title>
        <authorList>
            <person name="Castillo D."/>
            <person name="Vandieken V."/>
            <person name="Chiang O."/>
            <person name="Middelboe M."/>
        </authorList>
    </citation>
    <scope>NUCLEOTIDE SEQUENCE [LARGE SCALE GENOMIC DNA]</scope>
    <source>
        <strain evidence="2 3">60.27F</strain>
    </source>
</reference>
<gene>
    <name evidence="2" type="ORF">C1N32_13255</name>
</gene>
<dbReference type="InterPro" id="IPR050561">
    <property type="entry name" value="PTP"/>
</dbReference>
<dbReference type="AlphaFoldDB" id="A0A2J8I1H9"/>
<dbReference type="SUPFAM" id="SSF52799">
    <property type="entry name" value="(Phosphotyrosine protein) phosphatases II"/>
    <property type="match status" value="1"/>
</dbReference>
<dbReference type="Proteomes" id="UP000236449">
    <property type="component" value="Unassembled WGS sequence"/>
</dbReference>
<dbReference type="PROSITE" id="PS00383">
    <property type="entry name" value="TYR_PHOSPHATASE_1"/>
    <property type="match status" value="1"/>
</dbReference>
<evidence type="ECO:0000313" key="2">
    <source>
        <dbReference type="EMBL" id="PNI04392.1"/>
    </source>
</evidence>
<organism evidence="2 3">
    <name type="scientific">Vibrio diazotrophicus</name>
    <dbReference type="NCBI Taxonomy" id="685"/>
    <lineage>
        <taxon>Bacteria</taxon>
        <taxon>Pseudomonadati</taxon>
        <taxon>Pseudomonadota</taxon>
        <taxon>Gammaproteobacteria</taxon>
        <taxon>Vibrionales</taxon>
        <taxon>Vibrionaceae</taxon>
        <taxon>Vibrio</taxon>
    </lineage>
</organism>
<dbReference type="PROSITE" id="PS50056">
    <property type="entry name" value="TYR_PHOSPHATASE_2"/>
    <property type="match status" value="1"/>
</dbReference>
<name>A0A2J8I1H9_VIBDI</name>
<dbReference type="RefSeq" id="WP_102966458.1">
    <property type="nucleotide sequence ID" value="NZ_POSK01000008.1"/>
</dbReference>
<dbReference type="CDD" id="cd14505">
    <property type="entry name" value="CDKN3-like"/>
    <property type="match status" value="1"/>
</dbReference>
<accession>A0A2J8I1H9</accession>
<dbReference type="PANTHER" id="PTHR23339">
    <property type="entry name" value="TYROSINE SPECIFIC PROTEIN PHOSPHATASE AND DUAL SPECIFICITY PROTEIN PHOSPHATASE"/>
    <property type="match status" value="1"/>
</dbReference>
<sequence length="170" mass="18727">MSNSTKVHPTWELTVDSSALVLMPCPGTKELGLTESIQQLKESGVKAIVTAITREEIHEKHVEELGVIAQANGISWIHLPIEDDAVPDERFAEHWPTVSPQLRNLLKKGDKVALHCMGGSGRTGLLAAHLLLDMNWDLETIISQVQALRPGAFTKPEQREYIEHVAAVIS</sequence>
<protein>
    <submittedName>
        <fullName evidence="2">Phosphatase</fullName>
    </submittedName>
</protein>
<evidence type="ECO:0000259" key="1">
    <source>
        <dbReference type="PROSITE" id="PS50056"/>
    </source>
</evidence>
<dbReference type="InterPro" id="IPR016130">
    <property type="entry name" value="Tyr_Pase_AS"/>
</dbReference>
<dbReference type="InterPro" id="IPR029021">
    <property type="entry name" value="Prot-tyrosine_phosphatase-like"/>
</dbReference>
<dbReference type="Gene3D" id="3.90.190.10">
    <property type="entry name" value="Protein tyrosine phosphatase superfamily"/>
    <property type="match status" value="1"/>
</dbReference>
<evidence type="ECO:0000313" key="3">
    <source>
        <dbReference type="Proteomes" id="UP000236449"/>
    </source>
</evidence>
<dbReference type="OrthoDB" id="9806482at2"/>
<dbReference type="FunFam" id="3.90.190.10:FF:000157">
    <property type="entry name" value="Protein-tyrosine phosphatase"/>
    <property type="match status" value="1"/>
</dbReference>
<dbReference type="Pfam" id="PF22785">
    <property type="entry name" value="Tc-R-P"/>
    <property type="match status" value="1"/>
</dbReference>
<dbReference type="InterPro" id="IPR000387">
    <property type="entry name" value="Tyr_Pase_dom"/>
</dbReference>
<dbReference type="EMBL" id="POSK01000008">
    <property type="protein sequence ID" value="PNI04392.1"/>
    <property type="molecule type" value="Genomic_DNA"/>
</dbReference>
<comment type="caution">
    <text evidence="2">The sequence shown here is derived from an EMBL/GenBank/DDBJ whole genome shotgun (WGS) entry which is preliminary data.</text>
</comment>
<proteinExistence type="predicted"/>
<feature type="domain" description="Tyrosine specific protein phosphatases" evidence="1">
    <location>
        <begin position="89"/>
        <end position="160"/>
    </location>
</feature>